<dbReference type="InterPro" id="IPR011057">
    <property type="entry name" value="Mss4-like_sf"/>
</dbReference>
<keyword evidence="6" id="KW-1185">Reference proteome</keyword>
<dbReference type="GO" id="GO:0046872">
    <property type="term" value="F:metal ion binding"/>
    <property type="evidence" value="ECO:0007669"/>
    <property type="project" value="UniProtKB-KW"/>
</dbReference>
<dbReference type="Gene3D" id="3.90.1590.10">
    <property type="entry name" value="glutathione-dependent formaldehyde- activating enzyme (gfa)"/>
    <property type="match status" value="1"/>
</dbReference>
<reference evidence="5" key="1">
    <citation type="submission" date="2017-09" db="EMBL/GenBank/DDBJ databases">
        <title>Polyketide synthases of a Diaporthe helianthi virulent isolate.</title>
        <authorList>
            <person name="Baroncelli R."/>
        </authorList>
    </citation>
    <scope>NUCLEOTIDE SEQUENCE [LARGE SCALE GENOMIC DNA]</scope>
    <source>
        <strain evidence="5">7/96</strain>
    </source>
</reference>
<evidence type="ECO:0000256" key="3">
    <source>
        <dbReference type="ARBA" id="ARBA00022833"/>
    </source>
</evidence>
<evidence type="ECO:0000256" key="2">
    <source>
        <dbReference type="ARBA" id="ARBA00022723"/>
    </source>
</evidence>
<keyword evidence="3" id="KW-0862">Zinc</keyword>
<sequence>MSSTEELPKPPRVTGGCLCGAVRYRVDFPRDFEIAKNCRRNSGAIFWSCIQVPKACLRWAKAKDTTSNASRDEDWSSFESAPSTLRSYSATPGNGRGFCADCGGFLTWTKFEGSMVDFSVGTIDPLYLVGPSDDPEVGKTDVEGQDVPKGGYGAVLAGGYGRNVWCSNEIKGVTDRLVAVGVGRGQRSFQDG</sequence>
<dbReference type="OrthoDB" id="6329284at2759"/>
<evidence type="ECO:0000313" key="5">
    <source>
        <dbReference type="EMBL" id="POS70873.1"/>
    </source>
</evidence>
<evidence type="ECO:0000259" key="4">
    <source>
        <dbReference type="Pfam" id="PF04828"/>
    </source>
</evidence>
<dbReference type="Pfam" id="PF04828">
    <property type="entry name" value="GFA"/>
    <property type="match status" value="1"/>
</dbReference>
<dbReference type="Proteomes" id="UP000094444">
    <property type="component" value="Unassembled WGS sequence"/>
</dbReference>
<dbReference type="AlphaFoldDB" id="A0A2P5HKT5"/>
<evidence type="ECO:0000313" key="6">
    <source>
        <dbReference type="Proteomes" id="UP000094444"/>
    </source>
</evidence>
<dbReference type="GO" id="GO:0016846">
    <property type="term" value="F:carbon-sulfur lyase activity"/>
    <property type="evidence" value="ECO:0007669"/>
    <property type="project" value="InterPro"/>
</dbReference>
<comment type="caution">
    <text evidence="5">The sequence shown here is derived from an EMBL/GenBank/DDBJ whole genome shotgun (WGS) entry which is preliminary data.</text>
</comment>
<dbReference type="InParanoid" id="A0A2P5HKT5"/>
<accession>A0A2P5HKT5</accession>
<keyword evidence="2" id="KW-0479">Metal-binding</keyword>
<dbReference type="InterPro" id="IPR006913">
    <property type="entry name" value="CENP-V/GFA"/>
</dbReference>
<dbReference type="SUPFAM" id="SSF51316">
    <property type="entry name" value="Mss4-like"/>
    <property type="match status" value="1"/>
</dbReference>
<dbReference type="STRING" id="158607.A0A2P5HKT5"/>
<comment type="similarity">
    <text evidence="1">Belongs to the Gfa family.</text>
</comment>
<proteinExistence type="inferred from homology"/>
<name>A0A2P5HKT5_DIAHE</name>
<feature type="domain" description="CENP-V/GFA" evidence="4">
    <location>
        <begin position="13"/>
        <end position="125"/>
    </location>
</feature>
<dbReference type="EMBL" id="MAVT02001454">
    <property type="protein sequence ID" value="POS70873.1"/>
    <property type="molecule type" value="Genomic_DNA"/>
</dbReference>
<protein>
    <submittedName>
        <fullName evidence="5">Glutathione-dependent formaldehyde-activating GFA</fullName>
    </submittedName>
</protein>
<organism evidence="5 6">
    <name type="scientific">Diaporthe helianthi</name>
    <dbReference type="NCBI Taxonomy" id="158607"/>
    <lineage>
        <taxon>Eukaryota</taxon>
        <taxon>Fungi</taxon>
        <taxon>Dikarya</taxon>
        <taxon>Ascomycota</taxon>
        <taxon>Pezizomycotina</taxon>
        <taxon>Sordariomycetes</taxon>
        <taxon>Sordariomycetidae</taxon>
        <taxon>Diaporthales</taxon>
        <taxon>Diaporthaceae</taxon>
        <taxon>Diaporthe</taxon>
    </lineage>
</organism>
<evidence type="ECO:0000256" key="1">
    <source>
        <dbReference type="ARBA" id="ARBA00005495"/>
    </source>
</evidence>
<gene>
    <name evidence="5" type="ORF">DHEL01_v210732</name>
</gene>